<reference evidence="1 2" key="1">
    <citation type="submission" date="2019-03" db="EMBL/GenBank/DDBJ databases">
        <title>Metabolic potential of uncultured bacteria and archaea associated with petroleum seepage in deep-sea sediments.</title>
        <authorList>
            <person name="Dong X."/>
            <person name="Hubert C."/>
        </authorList>
    </citation>
    <scope>NUCLEOTIDE SEQUENCE [LARGE SCALE GENOMIC DNA]</scope>
    <source>
        <strain evidence="1">E44_bin18</strain>
    </source>
</reference>
<dbReference type="InterPro" id="IPR014942">
    <property type="entry name" value="AbiEii"/>
</dbReference>
<name>A0A523UYL3_UNCT6</name>
<keyword evidence="1" id="KW-0808">Transferase</keyword>
<organism evidence="1 2">
    <name type="scientific">candidate division TA06 bacterium</name>
    <dbReference type="NCBI Taxonomy" id="2250710"/>
    <lineage>
        <taxon>Bacteria</taxon>
        <taxon>Bacteria division TA06</taxon>
    </lineage>
</organism>
<dbReference type="AlphaFoldDB" id="A0A523UYL3"/>
<dbReference type="EMBL" id="SOJN01000013">
    <property type="protein sequence ID" value="TET47607.1"/>
    <property type="molecule type" value="Genomic_DNA"/>
</dbReference>
<evidence type="ECO:0000313" key="1">
    <source>
        <dbReference type="EMBL" id="TET47607.1"/>
    </source>
</evidence>
<proteinExistence type="predicted"/>
<accession>A0A523UYL3</accession>
<sequence length="305" mass="35197">MKREVKNKAASVRARLANLAKAEAIDFDALLLRYFQERLLYRLTISEFSDRFVLKGGLLLICLEIPRSRPTKDIDFLAERIRNDPVELERAFGVIADVPCTDGAKFYPSSIATERIKEDTDYEGIRLKIDASLGQAKKRLQIDIGFGDVVVPEVGTMVFPTLLEEKPPRIKVYSLESIIAEKFEAMIRLAMANSRMKDFYDVYTLSAGHDFQGRILMDAIESTFRQRATPMPENPLVFRAEFDQDKGRQQQWVAFLRKSRLQDLDLKFEQVMKRITTFLTPIVQSVRSKEKFKKPWDSKTGSWKK</sequence>
<evidence type="ECO:0000313" key="2">
    <source>
        <dbReference type="Proteomes" id="UP000315525"/>
    </source>
</evidence>
<comment type="caution">
    <text evidence="1">The sequence shown here is derived from an EMBL/GenBank/DDBJ whole genome shotgun (WGS) entry which is preliminary data.</text>
</comment>
<dbReference type="Pfam" id="PF08843">
    <property type="entry name" value="AbiEii"/>
    <property type="match status" value="1"/>
</dbReference>
<protein>
    <submittedName>
        <fullName evidence="1">Nucleotidyl transferase AbiEii/AbiGii toxin family protein</fullName>
    </submittedName>
</protein>
<dbReference type="GO" id="GO:0016740">
    <property type="term" value="F:transferase activity"/>
    <property type="evidence" value="ECO:0007669"/>
    <property type="project" value="UniProtKB-KW"/>
</dbReference>
<dbReference type="Proteomes" id="UP000315525">
    <property type="component" value="Unassembled WGS sequence"/>
</dbReference>
<gene>
    <name evidence="1" type="ORF">E3J62_00965</name>
</gene>